<dbReference type="GO" id="GO:0009306">
    <property type="term" value="P:protein secretion"/>
    <property type="evidence" value="ECO:0007669"/>
    <property type="project" value="InterPro"/>
</dbReference>
<dbReference type="PRINTS" id="PR01032">
    <property type="entry name" value="PHAGEIV"/>
</dbReference>
<accession>A0A0N0IBA6</accession>
<comment type="caution">
    <text evidence="5">The sequence shown here is derived from an EMBL/GenBank/DDBJ whole genome shotgun (WGS) entry which is preliminary data.</text>
</comment>
<evidence type="ECO:0000256" key="1">
    <source>
        <dbReference type="ARBA" id="ARBA00004370"/>
    </source>
</evidence>
<comment type="similarity">
    <text evidence="3">Belongs to the bacterial secretin family.</text>
</comment>
<dbReference type="InterPro" id="IPR004845">
    <property type="entry name" value="T2SS_GspD_CS"/>
</dbReference>
<dbReference type="Pfam" id="PF00263">
    <property type="entry name" value="Secretin"/>
    <property type="match status" value="1"/>
</dbReference>
<keyword evidence="6" id="KW-1185">Reference proteome</keyword>
<comment type="subcellular location">
    <subcellularLocation>
        <location evidence="1">Membrane</location>
    </subcellularLocation>
</comment>
<dbReference type="AlphaFoldDB" id="A0A0N0IBA6"/>
<gene>
    <name evidence="5" type="ORF">M992_0660</name>
</gene>
<sequence>MHRNSNLLTLLLTLIPLVAVAVQLPLKDPFQAPEFQDQRSLISVTKSLDPPITIEAPISRQIIKLLTIDAKKIADVLKNYQPPILSRQAKITVDSFTNSLILQENTDNLPLIINWLKEADVPNQQVQITAHIISSGREALQELGLNWGMSGEGSASNIADKYTQYQINTGSLALNLLKIKNSFLSVKLNALEQKKLLTIIASPRLMASHNKPASIKQGTEIPYVTSQDEKNNSAVQFKDAVLGMEVTPSIQRNGQILLLLKISHNSPSAALTLGENKHLSINKQEINTSVTIKHGETLILGGIFQQKQEETKLSVPFLADIPLLGKLFTNTDEQVSRRELVIFITPHLIDI</sequence>
<evidence type="ECO:0000259" key="4">
    <source>
        <dbReference type="Pfam" id="PF00263"/>
    </source>
</evidence>
<dbReference type="InterPro" id="IPR001775">
    <property type="entry name" value="GspD/PilQ"/>
</dbReference>
<dbReference type="OrthoDB" id="9775455at2"/>
<dbReference type="Gene3D" id="3.30.1370.120">
    <property type="match status" value="1"/>
</dbReference>
<evidence type="ECO:0000313" key="6">
    <source>
        <dbReference type="Proteomes" id="UP000053226"/>
    </source>
</evidence>
<dbReference type="PRINTS" id="PR00811">
    <property type="entry name" value="BCTERIALGSPD"/>
</dbReference>
<dbReference type="InterPro" id="IPR038591">
    <property type="entry name" value="NolW-like_sf"/>
</dbReference>
<dbReference type="PANTHER" id="PTHR30604">
    <property type="entry name" value="PROTEIN TRANSPORT PROTEIN HOFQ"/>
    <property type="match status" value="1"/>
</dbReference>
<evidence type="ECO:0000256" key="3">
    <source>
        <dbReference type="RuleBase" id="RU004003"/>
    </source>
</evidence>
<dbReference type="EMBL" id="LGAA01000007">
    <property type="protein sequence ID" value="KPD03742.1"/>
    <property type="molecule type" value="Genomic_DNA"/>
</dbReference>
<dbReference type="PROSITE" id="PS00875">
    <property type="entry name" value="T2SP_D"/>
    <property type="match status" value="1"/>
</dbReference>
<dbReference type="RefSeq" id="WP_053907303.1">
    <property type="nucleotide sequence ID" value="NZ_CAWMUS010000007.1"/>
</dbReference>
<dbReference type="GO" id="GO:0016020">
    <property type="term" value="C:membrane"/>
    <property type="evidence" value="ECO:0007669"/>
    <property type="project" value="UniProtKB-SubCell"/>
</dbReference>
<dbReference type="InterPro" id="IPR004846">
    <property type="entry name" value="T2SS/T3SS_dom"/>
</dbReference>
<dbReference type="InterPro" id="IPR051808">
    <property type="entry name" value="Type_IV_pilus_biogenesis"/>
</dbReference>
<protein>
    <submittedName>
        <fullName evidence="5">PilQ family type IV pilus biogenesis protein</fullName>
    </submittedName>
</protein>
<keyword evidence="2" id="KW-0472">Membrane</keyword>
<dbReference type="PANTHER" id="PTHR30604:SF1">
    <property type="entry name" value="DNA UTILIZATION PROTEIN HOFQ"/>
    <property type="match status" value="1"/>
</dbReference>
<dbReference type="Proteomes" id="UP000053226">
    <property type="component" value="Unassembled WGS sequence"/>
</dbReference>
<feature type="domain" description="Type II/III secretion system secretin-like" evidence="4">
    <location>
        <begin position="190"/>
        <end position="350"/>
    </location>
</feature>
<evidence type="ECO:0000313" key="5">
    <source>
        <dbReference type="EMBL" id="KPD03742.1"/>
    </source>
</evidence>
<organism evidence="5 6">
    <name type="scientific">Moellerella wisconsensis ATCC 35017</name>
    <dbReference type="NCBI Taxonomy" id="1354267"/>
    <lineage>
        <taxon>Bacteria</taxon>
        <taxon>Pseudomonadati</taxon>
        <taxon>Pseudomonadota</taxon>
        <taxon>Gammaproteobacteria</taxon>
        <taxon>Enterobacterales</taxon>
        <taxon>Morganellaceae</taxon>
        <taxon>Moellerella</taxon>
    </lineage>
</organism>
<evidence type="ECO:0000256" key="2">
    <source>
        <dbReference type="ARBA" id="ARBA00023136"/>
    </source>
</evidence>
<reference evidence="5 6" key="1">
    <citation type="submission" date="2015-07" db="EMBL/GenBank/DDBJ databases">
        <title>ATOL: Assembling a taxonomically balanced genome-scale reconstruction of the evolutionary history of the Enterobacteriaceae.</title>
        <authorList>
            <person name="Plunkett G.III."/>
            <person name="Neeno-Eckwall E.C."/>
            <person name="Glasner J.D."/>
            <person name="Perna N.T."/>
        </authorList>
    </citation>
    <scope>NUCLEOTIDE SEQUENCE [LARGE SCALE GENOMIC DNA]</scope>
    <source>
        <strain evidence="5 6">ATCC 35017</strain>
    </source>
</reference>
<proteinExistence type="inferred from homology"/>
<name>A0A0N0IBA6_9GAMM</name>